<organism evidence="2 3">
    <name type="scientific">Taenia crassiceps</name>
    <dbReference type="NCBI Taxonomy" id="6207"/>
    <lineage>
        <taxon>Eukaryota</taxon>
        <taxon>Metazoa</taxon>
        <taxon>Spiralia</taxon>
        <taxon>Lophotrochozoa</taxon>
        <taxon>Platyhelminthes</taxon>
        <taxon>Cestoda</taxon>
        <taxon>Eucestoda</taxon>
        <taxon>Cyclophyllidea</taxon>
        <taxon>Taeniidae</taxon>
        <taxon>Taenia</taxon>
    </lineage>
</organism>
<sequence length="100" mass="10924">MQILEGIVKGAHGAAGRSLIDGKHVPNEIEVGQAILELISVQDRRGVKRFQRFLVWVAVVTSVLTWWCLLCTGVFSAPLDPCRSEASFLDRQMSVEDGGG</sequence>
<name>A0ABR4Q2C4_9CEST</name>
<evidence type="ECO:0000313" key="2">
    <source>
        <dbReference type="EMBL" id="KAL5103717.1"/>
    </source>
</evidence>
<protein>
    <submittedName>
        <fullName evidence="2">Uncharacterized protein</fullName>
    </submittedName>
</protein>
<feature type="transmembrane region" description="Helical" evidence="1">
    <location>
        <begin position="53"/>
        <end position="75"/>
    </location>
</feature>
<gene>
    <name evidence="2" type="ORF">TcWFU_005689</name>
</gene>
<proteinExistence type="predicted"/>
<keyword evidence="1" id="KW-0472">Membrane</keyword>
<keyword evidence="3" id="KW-1185">Reference proteome</keyword>
<keyword evidence="1" id="KW-1133">Transmembrane helix</keyword>
<accession>A0ABR4Q2C4</accession>
<reference evidence="2 3" key="1">
    <citation type="journal article" date="2022" name="Front. Cell. Infect. Microbiol.">
        <title>The Genomes of Two Strains of Taenia crassiceps the Animal Model for the Study of Human Cysticercosis.</title>
        <authorList>
            <person name="Bobes R.J."/>
            <person name="Estrada K."/>
            <person name="Rios-Valencia D.G."/>
            <person name="Calderon-Gallegos A."/>
            <person name="de la Torre P."/>
            <person name="Carrero J.C."/>
            <person name="Sanchez-Flores A."/>
            <person name="Laclette J.P."/>
        </authorList>
    </citation>
    <scope>NUCLEOTIDE SEQUENCE [LARGE SCALE GENOMIC DNA]</scope>
    <source>
        <strain evidence="2">WFUcys</strain>
    </source>
</reference>
<comment type="caution">
    <text evidence="2">The sequence shown here is derived from an EMBL/GenBank/DDBJ whole genome shotgun (WGS) entry which is preliminary data.</text>
</comment>
<evidence type="ECO:0000313" key="3">
    <source>
        <dbReference type="Proteomes" id="UP001651158"/>
    </source>
</evidence>
<keyword evidence="1" id="KW-0812">Transmembrane</keyword>
<evidence type="ECO:0000256" key="1">
    <source>
        <dbReference type="SAM" id="Phobius"/>
    </source>
</evidence>
<dbReference type="Proteomes" id="UP001651158">
    <property type="component" value="Unassembled WGS sequence"/>
</dbReference>
<dbReference type="EMBL" id="JAKROA010000016">
    <property type="protein sequence ID" value="KAL5103717.1"/>
    <property type="molecule type" value="Genomic_DNA"/>
</dbReference>